<dbReference type="Proteomes" id="UP000054350">
    <property type="component" value="Unassembled WGS sequence"/>
</dbReference>
<evidence type="ECO:0000313" key="3">
    <source>
        <dbReference type="Proteomes" id="UP000054350"/>
    </source>
</evidence>
<reference evidence="3" key="2">
    <citation type="submission" date="2009-11" db="EMBL/GenBank/DDBJ databases">
        <title>The Genome Sequence of Allomyces macrogynus strain ATCC 38327.</title>
        <authorList>
            <consortium name="The Broad Institute Genome Sequencing Platform"/>
            <person name="Russ C."/>
            <person name="Cuomo C."/>
            <person name="Shea T."/>
            <person name="Young S.K."/>
            <person name="Zeng Q."/>
            <person name="Koehrsen M."/>
            <person name="Haas B."/>
            <person name="Borodovsky M."/>
            <person name="Guigo R."/>
            <person name="Alvarado L."/>
            <person name="Berlin A."/>
            <person name="Borenstein D."/>
            <person name="Chen Z."/>
            <person name="Engels R."/>
            <person name="Freedman E."/>
            <person name="Gellesch M."/>
            <person name="Goldberg J."/>
            <person name="Griggs A."/>
            <person name="Gujja S."/>
            <person name="Heiman D."/>
            <person name="Hepburn T."/>
            <person name="Howarth C."/>
            <person name="Jen D."/>
            <person name="Larson L."/>
            <person name="Lewis B."/>
            <person name="Mehta T."/>
            <person name="Park D."/>
            <person name="Pearson M."/>
            <person name="Roberts A."/>
            <person name="Saif S."/>
            <person name="Shenoy N."/>
            <person name="Sisk P."/>
            <person name="Stolte C."/>
            <person name="Sykes S."/>
            <person name="Walk T."/>
            <person name="White J."/>
            <person name="Yandava C."/>
            <person name="Burger G."/>
            <person name="Gray M.W."/>
            <person name="Holland P.W.H."/>
            <person name="King N."/>
            <person name="Lang F.B.F."/>
            <person name="Roger A.J."/>
            <person name="Ruiz-Trillo I."/>
            <person name="Lander E."/>
            <person name="Nusbaum C."/>
        </authorList>
    </citation>
    <scope>NUCLEOTIDE SEQUENCE [LARGE SCALE GENOMIC DNA]</scope>
    <source>
        <strain evidence="3">ATCC 38327</strain>
    </source>
</reference>
<organism evidence="2 3">
    <name type="scientific">Allomyces macrogynus (strain ATCC 38327)</name>
    <name type="common">Allomyces javanicus var. macrogynus</name>
    <dbReference type="NCBI Taxonomy" id="578462"/>
    <lineage>
        <taxon>Eukaryota</taxon>
        <taxon>Fungi</taxon>
        <taxon>Fungi incertae sedis</taxon>
        <taxon>Blastocladiomycota</taxon>
        <taxon>Blastocladiomycetes</taxon>
        <taxon>Blastocladiales</taxon>
        <taxon>Blastocladiaceae</taxon>
        <taxon>Allomyces</taxon>
    </lineage>
</organism>
<reference evidence="2 3" key="1">
    <citation type="submission" date="2009-11" db="EMBL/GenBank/DDBJ databases">
        <title>Annotation of Allomyces macrogynus ATCC 38327.</title>
        <authorList>
            <consortium name="The Broad Institute Genome Sequencing Platform"/>
            <person name="Russ C."/>
            <person name="Cuomo C."/>
            <person name="Burger G."/>
            <person name="Gray M.W."/>
            <person name="Holland P.W.H."/>
            <person name="King N."/>
            <person name="Lang F.B.F."/>
            <person name="Roger A.J."/>
            <person name="Ruiz-Trillo I."/>
            <person name="Young S.K."/>
            <person name="Zeng Q."/>
            <person name="Gargeya S."/>
            <person name="Fitzgerald M."/>
            <person name="Haas B."/>
            <person name="Abouelleil A."/>
            <person name="Alvarado L."/>
            <person name="Arachchi H.M."/>
            <person name="Berlin A."/>
            <person name="Chapman S.B."/>
            <person name="Gearin G."/>
            <person name="Goldberg J."/>
            <person name="Griggs A."/>
            <person name="Gujja S."/>
            <person name="Hansen M."/>
            <person name="Heiman D."/>
            <person name="Howarth C."/>
            <person name="Larimer J."/>
            <person name="Lui A."/>
            <person name="MacDonald P.J.P."/>
            <person name="McCowen C."/>
            <person name="Montmayeur A."/>
            <person name="Murphy C."/>
            <person name="Neiman D."/>
            <person name="Pearson M."/>
            <person name="Priest M."/>
            <person name="Roberts A."/>
            <person name="Saif S."/>
            <person name="Shea T."/>
            <person name="Sisk P."/>
            <person name="Stolte C."/>
            <person name="Sykes S."/>
            <person name="Wortman J."/>
            <person name="Nusbaum C."/>
            <person name="Birren B."/>
        </authorList>
    </citation>
    <scope>NUCLEOTIDE SEQUENCE [LARGE SCALE GENOMIC DNA]</scope>
    <source>
        <strain evidence="2 3">ATCC 38327</strain>
    </source>
</reference>
<accession>A0A0L0TC32</accession>
<dbReference type="EMBL" id="GG745378">
    <property type="protein sequence ID" value="KNE72312.1"/>
    <property type="molecule type" value="Genomic_DNA"/>
</dbReference>
<evidence type="ECO:0000256" key="1">
    <source>
        <dbReference type="SAM" id="SignalP"/>
    </source>
</evidence>
<feature type="signal peptide" evidence="1">
    <location>
        <begin position="1"/>
        <end position="39"/>
    </location>
</feature>
<proteinExistence type="predicted"/>
<dbReference type="OrthoDB" id="10645860at2759"/>
<protein>
    <recommendedName>
        <fullName evidence="4">Ig-like domain-containing protein</fullName>
    </recommendedName>
</protein>
<evidence type="ECO:0008006" key="4">
    <source>
        <dbReference type="Google" id="ProtNLM"/>
    </source>
</evidence>
<keyword evidence="1" id="KW-0732">Signal</keyword>
<sequence length="163" mass="17481">MPAMARLDQPHGRRGLAAITLVVTLLAVLLMSMAGAAHAEPTTNHAGPLVVPATYQLDPLHYLTLDQSGHGSVSSTVMCFREPCPPPEIAINWTYDNDDKTLVLRHGDSVQTWTIVKPMLANGHAVLVKFKGETDGARVFPPVGPAIDPAGHTWTMAFAGRPE</sequence>
<dbReference type="AlphaFoldDB" id="A0A0L0TC32"/>
<name>A0A0L0TC32_ALLM3</name>
<dbReference type="VEuPathDB" id="FungiDB:AMAG_16799"/>
<gene>
    <name evidence="2" type="ORF">AMAG_16799</name>
</gene>
<keyword evidence="3" id="KW-1185">Reference proteome</keyword>
<feature type="chain" id="PRO_5005548543" description="Ig-like domain-containing protein" evidence="1">
    <location>
        <begin position="40"/>
        <end position="163"/>
    </location>
</feature>
<evidence type="ECO:0000313" key="2">
    <source>
        <dbReference type="EMBL" id="KNE72312.1"/>
    </source>
</evidence>